<keyword evidence="16 18" id="KW-0368">Histidine biosynthesis</keyword>
<keyword evidence="9 18" id="KW-0028">Amino-acid biosynthesis</keyword>
<dbReference type="AlphaFoldDB" id="A0A0P8C332"/>
<comment type="cofactor">
    <cofactor evidence="2 18">
        <name>Mg(2+)</name>
        <dbReference type="ChEBI" id="CHEBI:18420"/>
    </cofactor>
</comment>
<keyword evidence="10 18" id="KW-0328">Glycosyltransferase</keyword>
<dbReference type="GO" id="GO:0003879">
    <property type="term" value="F:ATP phosphoribosyltransferase activity"/>
    <property type="evidence" value="ECO:0007669"/>
    <property type="project" value="UniProtKB-UniRule"/>
</dbReference>
<dbReference type="NCBIfam" id="TIGR00070">
    <property type="entry name" value="hisG"/>
    <property type="match status" value="1"/>
</dbReference>
<comment type="function">
    <text evidence="17 18">Catalyzes the condensation of ATP and 5-phosphoribose 1-diphosphate to form N'-(5'-phosphoribosyl)-ATP (PR-ATP). Has a crucial role in the pathway because the rate of histidine biosynthesis seems to be controlled primarily by regulation of HisG enzymatic activity.</text>
</comment>
<dbReference type="CDD" id="cd13593">
    <property type="entry name" value="PBP2_HisGL3"/>
    <property type="match status" value="1"/>
</dbReference>
<comment type="pathway">
    <text evidence="4 18">Amino-acid biosynthesis; L-histidine biosynthesis; L-histidine from 5-phospho-alpha-D-ribose 1-diphosphate: step 1/9.</text>
</comment>
<evidence type="ECO:0000256" key="9">
    <source>
        <dbReference type="ARBA" id="ARBA00022605"/>
    </source>
</evidence>
<dbReference type="EMBL" id="LKCM01000488">
    <property type="protein sequence ID" value="KPQ40936.1"/>
    <property type="molecule type" value="Genomic_DNA"/>
</dbReference>
<evidence type="ECO:0000259" key="19">
    <source>
        <dbReference type="Pfam" id="PF01634"/>
    </source>
</evidence>
<dbReference type="Gene3D" id="3.30.70.120">
    <property type="match status" value="1"/>
</dbReference>
<dbReference type="FunFam" id="3.30.70.120:FF:000002">
    <property type="entry name" value="ATP phosphoribosyltransferase"/>
    <property type="match status" value="1"/>
</dbReference>
<reference evidence="21 22" key="1">
    <citation type="submission" date="2015-09" db="EMBL/GenBank/DDBJ databases">
        <title>A metagenomics-based metabolic model of nitrate-dependent anaerobic oxidation of methane by Methanoperedens-like archaea.</title>
        <authorList>
            <person name="Arshad A."/>
            <person name="Speth D.R."/>
            <person name="De Graaf R.M."/>
            <person name="Op Den Camp H.J."/>
            <person name="Jetten M.S."/>
            <person name="Welte C.U."/>
        </authorList>
    </citation>
    <scope>NUCLEOTIDE SEQUENCE [LARGE SCALE GENOMIC DNA]</scope>
</reference>
<keyword evidence="12 18" id="KW-0479">Metal-binding</keyword>
<feature type="domain" description="ATP phosphoribosyltransferase catalytic" evidence="19">
    <location>
        <begin position="49"/>
        <end position="207"/>
    </location>
</feature>
<dbReference type="EC" id="2.4.2.17" evidence="6 18"/>
<dbReference type="PANTHER" id="PTHR21403:SF10">
    <property type="entry name" value="ATP PHOSPHORIBOSYLTRANSFERASE"/>
    <property type="match status" value="1"/>
</dbReference>
<evidence type="ECO:0000256" key="14">
    <source>
        <dbReference type="ARBA" id="ARBA00022840"/>
    </source>
</evidence>
<evidence type="ECO:0000256" key="12">
    <source>
        <dbReference type="ARBA" id="ARBA00022723"/>
    </source>
</evidence>
<evidence type="ECO:0000256" key="17">
    <source>
        <dbReference type="ARBA" id="ARBA00024861"/>
    </source>
</evidence>
<feature type="domain" description="Histidine biosynthesis HisG C-terminal" evidence="20">
    <location>
        <begin position="215"/>
        <end position="287"/>
    </location>
</feature>
<organism evidence="21 22">
    <name type="scientific">Candidatus Methanoperedens nitratireducens</name>
    <dbReference type="NCBI Taxonomy" id="1392998"/>
    <lineage>
        <taxon>Archaea</taxon>
        <taxon>Methanobacteriati</taxon>
        <taxon>Methanobacteriota</taxon>
        <taxon>Stenosarchaea group</taxon>
        <taxon>Methanomicrobia</taxon>
        <taxon>Methanosarcinales</taxon>
        <taxon>ANME-2 cluster</taxon>
        <taxon>Candidatus Methanoperedentaceae</taxon>
        <taxon>Candidatus Methanoperedens</taxon>
    </lineage>
</organism>
<evidence type="ECO:0000313" key="22">
    <source>
        <dbReference type="Proteomes" id="UP000050360"/>
    </source>
</evidence>
<evidence type="ECO:0000256" key="18">
    <source>
        <dbReference type="HAMAP-Rule" id="MF_00079"/>
    </source>
</evidence>
<protein>
    <recommendedName>
        <fullName evidence="7 18">ATP phosphoribosyltransferase</fullName>
        <shortName evidence="18">ATP-PRT</shortName>
        <shortName evidence="18">ATP-PRTase</shortName>
        <ecNumber evidence="6 18">2.4.2.17</ecNumber>
    </recommendedName>
</protein>
<dbReference type="Proteomes" id="UP000050360">
    <property type="component" value="Unassembled WGS sequence"/>
</dbReference>
<dbReference type="Pfam" id="PF08029">
    <property type="entry name" value="HisG_C"/>
    <property type="match status" value="1"/>
</dbReference>
<dbReference type="SUPFAM" id="SSF54913">
    <property type="entry name" value="GlnB-like"/>
    <property type="match status" value="1"/>
</dbReference>
<dbReference type="Pfam" id="PF01634">
    <property type="entry name" value="HisG"/>
    <property type="match status" value="1"/>
</dbReference>
<dbReference type="InterPro" id="IPR013115">
    <property type="entry name" value="HisG_C"/>
</dbReference>
<gene>
    <name evidence="18 21" type="primary">hisG</name>
    <name evidence="21" type="ORF">MPEBLZ_04518</name>
</gene>
<comment type="subcellular location">
    <subcellularLocation>
        <location evidence="3 18">Cytoplasm</location>
    </subcellularLocation>
</comment>
<keyword evidence="13 18" id="KW-0547">Nucleotide-binding</keyword>
<name>A0A0P8C332_9EURY</name>
<dbReference type="GO" id="GO:0005737">
    <property type="term" value="C:cytoplasm"/>
    <property type="evidence" value="ECO:0007669"/>
    <property type="project" value="UniProtKB-SubCell"/>
</dbReference>
<evidence type="ECO:0000256" key="15">
    <source>
        <dbReference type="ARBA" id="ARBA00022842"/>
    </source>
</evidence>
<dbReference type="NCBIfam" id="TIGR03455">
    <property type="entry name" value="HisG_C-term"/>
    <property type="match status" value="1"/>
</dbReference>
<dbReference type="GO" id="GO:0000105">
    <property type="term" value="P:L-histidine biosynthetic process"/>
    <property type="evidence" value="ECO:0007669"/>
    <property type="project" value="UniProtKB-UniRule"/>
</dbReference>
<comment type="activity regulation">
    <text evidence="18">Feedback inhibited by histidine.</text>
</comment>
<dbReference type="InterPro" id="IPR020621">
    <property type="entry name" value="ATP-PRT_HisG_long"/>
</dbReference>
<evidence type="ECO:0000256" key="2">
    <source>
        <dbReference type="ARBA" id="ARBA00001946"/>
    </source>
</evidence>
<dbReference type="SUPFAM" id="SSF53850">
    <property type="entry name" value="Periplasmic binding protein-like II"/>
    <property type="match status" value="1"/>
</dbReference>
<sequence length="290" mass="32690">MLDLALPKGSLEEQTLLLFKQADLEIRKTDREYNPTVKDPRIRKVKILRPQEIPKYVEEGYFDLGISGKDWVMESDSDIVEVADMFYSKMGEGIVKIVIAVPNEKDIKSAKDIKPGSRVSTEYPNLTKKFFDKLGIPVDLRYSYGATEAKVPELVDVIVDLTETGSTLRKNGLKIVDIILESNTKLIANKKSMKDPVKRKEIEEIRILLQAVLEARGKVFIVMNVPEDKLDAVVSGLPAMKRPTVSKLYKSDYYAVETVVSKSEINILIPRLKALGAEDILEIDITKIVH</sequence>
<dbReference type="InterPro" id="IPR011322">
    <property type="entry name" value="N-reg_PII-like_a/b"/>
</dbReference>
<comment type="caution">
    <text evidence="21">The sequence shown here is derived from an EMBL/GenBank/DDBJ whole genome shotgun (WGS) entry which is preliminary data.</text>
</comment>
<evidence type="ECO:0000256" key="5">
    <source>
        <dbReference type="ARBA" id="ARBA00007955"/>
    </source>
</evidence>
<evidence type="ECO:0000256" key="1">
    <source>
        <dbReference type="ARBA" id="ARBA00000915"/>
    </source>
</evidence>
<dbReference type="UniPathway" id="UPA00031">
    <property type="reaction ID" value="UER00006"/>
</dbReference>
<evidence type="ECO:0000313" key="21">
    <source>
        <dbReference type="EMBL" id="KPQ40936.1"/>
    </source>
</evidence>
<dbReference type="PANTHER" id="PTHR21403">
    <property type="entry name" value="ATP PHOSPHORIBOSYLTRANSFERASE ATP-PRTASE"/>
    <property type="match status" value="1"/>
</dbReference>
<evidence type="ECO:0000256" key="8">
    <source>
        <dbReference type="ARBA" id="ARBA00022490"/>
    </source>
</evidence>
<evidence type="ECO:0000256" key="3">
    <source>
        <dbReference type="ARBA" id="ARBA00004496"/>
    </source>
</evidence>
<dbReference type="InterPro" id="IPR001348">
    <property type="entry name" value="ATP_PRibTrfase_HisG"/>
</dbReference>
<dbReference type="GO" id="GO:0000287">
    <property type="term" value="F:magnesium ion binding"/>
    <property type="evidence" value="ECO:0007669"/>
    <property type="project" value="UniProtKB-UniRule"/>
</dbReference>
<evidence type="ECO:0000259" key="20">
    <source>
        <dbReference type="Pfam" id="PF08029"/>
    </source>
</evidence>
<keyword evidence="11 18" id="KW-0808">Transferase</keyword>
<comment type="catalytic activity">
    <reaction evidence="1 18">
        <text>1-(5-phospho-beta-D-ribosyl)-ATP + diphosphate = 5-phospho-alpha-D-ribose 1-diphosphate + ATP</text>
        <dbReference type="Rhea" id="RHEA:18473"/>
        <dbReference type="ChEBI" id="CHEBI:30616"/>
        <dbReference type="ChEBI" id="CHEBI:33019"/>
        <dbReference type="ChEBI" id="CHEBI:58017"/>
        <dbReference type="ChEBI" id="CHEBI:73183"/>
        <dbReference type="EC" id="2.4.2.17"/>
    </reaction>
</comment>
<proteinExistence type="inferred from homology"/>
<evidence type="ECO:0000256" key="4">
    <source>
        <dbReference type="ARBA" id="ARBA00004667"/>
    </source>
</evidence>
<keyword evidence="14 18" id="KW-0067">ATP-binding</keyword>
<evidence type="ECO:0000256" key="7">
    <source>
        <dbReference type="ARBA" id="ARBA00020998"/>
    </source>
</evidence>
<dbReference type="InterPro" id="IPR013820">
    <property type="entry name" value="ATP_PRibTrfase_cat"/>
</dbReference>
<keyword evidence="8 18" id="KW-0963">Cytoplasm</keyword>
<evidence type="ECO:0000256" key="11">
    <source>
        <dbReference type="ARBA" id="ARBA00022679"/>
    </source>
</evidence>
<dbReference type="HAMAP" id="MF_00079">
    <property type="entry name" value="HisG_Long"/>
    <property type="match status" value="1"/>
</dbReference>
<dbReference type="InterPro" id="IPR015867">
    <property type="entry name" value="N-reg_PII/ATP_PRibTrfase_C"/>
</dbReference>
<evidence type="ECO:0000256" key="6">
    <source>
        <dbReference type="ARBA" id="ARBA00011946"/>
    </source>
</evidence>
<dbReference type="Gene3D" id="3.40.190.10">
    <property type="entry name" value="Periplasmic binding protein-like II"/>
    <property type="match status" value="2"/>
</dbReference>
<evidence type="ECO:0000256" key="13">
    <source>
        <dbReference type="ARBA" id="ARBA00022741"/>
    </source>
</evidence>
<keyword evidence="15 18" id="KW-0460">Magnesium</keyword>
<dbReference type="PATRIC" id="fig|1719120.3.peg.4931"/>
<evidence type="ECO:0000256" key="16">
    <source>
        <dbReference type="ARBA" id="ARBA00023102"/>
    </source>
</evidence>
<comment type="similarity">
    <text evidence="5 18">Belongs to the ATP phosphoribosyltransferase family. Long subfamily.</text>
</comment>
<dbReference type="GO" id="GO:0005524">
    <property type="term" value="F:ATP binding"/>
    <property type="evidence" value="ECO:0007669"/>
    <property type="project" value="UniProtKB-KW"/>
</dbReference>
<evidence type="ECO:0000256" key="10">
    <source>
        <dbReference type="ARBA" id="ARBA00022676"/>
    </source>
</evidence>
<accession>A0A0P8C332</accession>